<dbReference type="PROSITE" id="PS51935">
    <property type="entry name" value="NLPC_P60"/>
    <property type="match status" value="1"/>
</dbReference>
<reference evidence="7" key="1">
    <citation type="submission" date="2017-02" db="EMBL/GenBank/DDBJ databases">
        <title>Delving into the versatile metabolic prowess of the omnipresent phylum Bacteroidetes.</title>
        <authorList>
            <person name="Nobu M.K."/>
            <person name="Mei R."/>
            <person name="Narihiro T."/>
            <person name="Kuroda K."/>
            <person name="Liu W.-T."/>
        </authorList>
    </citation>
    <scope>NUCLEOTIDE SEQUENCE</scope>
    <source>
        <strain evidence="7">ADurb.Bin280</strain>
    </source>
</reference>
<dbReference type="EMBL" id="MWBO01000046">
    <property type="protein sequence ID" value="OQA52112.1"/>
    <property type="molecule type" value="Genomic_DNA"/>
</dbReference>
<dbReference type="GO" id="GO:0006508">
    <property type="term" value="P:proteolysis"/>
    <property type="evidence" value="ECO:0007669"/>
    <property type="project" value="UniProtKB-KW"/>
</dbReference>
<keyword evidence="3" id="KW-0378">Hydrolase</keyword>
<evidence type="ECO:0000256" key="4">
    <source>
        <dbReference type="ARBA" id="ARBA00022807"/>
    </source>
</evidence>
<accession>A0A1V5SDK6</accession>
<dbReference type="AlphaFoldDB" id="A0A1V5SDK6"/>
<dbReference type="GO" id="GO:0008234">
    <property type="term" value="F:cysteine-type peptidase activity"/>
    <property type="evidence" value="ECO:0007669"/>
    <property type="project" value="UniProtKB-KW"/>
</dbReference>
<evidence type="ECO:0000256" key="1">
    <source>
        <dbReference type="ARBA" id="ARBA00007074"/>
    </source>
</evidence>
<evidence type="ECO:0000256" key="3">
    <source>
        <dbReference type="ARBA" id="ARBA00022801"/>
    </source>
</evidence>
<dbReference type="Proteomes" id="UP000485367">
    <property type="component" value="Unassembled WGS sequence"/>
</dbReference>
<comment type="similarity">
    <text evidence="1">Belongs to the peptidase C40 family.</text>
</comment>
<dbReference type="PROSITE" id="PS50911">
    <property type="entry name" value="CHAP"/>
    <property type="match status" value="1"/>
</dbReference>
<keyword evidence="4" id="KW-0788">Thiol protease</keyword>
<keyword evidence="2" id="KW-0645">Protease</keyword>
<feature type="domain" description="NlpC/P60" evidence="6">
    <location>
        <begin position="343"/>
        <end position="484"/>
    </location>
</feature>
<gene>
    <name evidence="7" type="ORF">BWY43_00649</name>
</gene>
<feature type="domain" description="Peptidase C51" evidence="5">
    <location>
        <begin position="352"/>
        <end position="483"/>
    </location>
</feature>
<evidence type="ECO:0000259" key="5">
    <source>
        <dbReference type="PROSITE" id="PS50911"/>
    </source>
</evidence>
<dbReference type="SUPFAM" id="SSF54001">
    <property type="entry name" value="Cysteine proteinases"/>
    <property type="match status" value="1"/>
</dbReference>
<comment type="caution">
    <text evidence="7">The sequence shown here is derived from an EMBL/GenBank/DDBJ whole genome shotgun (WGS) entry which is preliminary data.</text>
</comment>
<organism evidence="7">
    <name type="scientific">candidate division WS2 bacterium ADurb.Bin280</name>
    <dbReference type="NCBI Taxonomy" id="1852829"/>
    <lineage>
        <taxon>Bacteria</taxon>
        <taxon>candidate division WS2</taxon>
    </lineage>
</organism>
<sequence length="484" mass="53718">MKLKGAITTSILVASAIALALLALGIGYKPGEKYLEYEGNLWCVSNFVEKEPKELLSDGQPAKHQLLEGREDWIRKDQITVDPSTNTPEQEAMSIASKEHFFESATKEELISALERGDKEFFTHHFNSTATASGHCITTVGKWINDATREECFGTDEYETVRELNVNITSYSPCINGNTCNCPVSMGGGAATADPSGSFKVLDGRLRWVKSNNYFENYVFAQPTSDHIVSWNERERFAIVVPGFNDNKPIYVRDHYAPGWHFNQDWLDLFKPCSEIRQGPGGKTTVKIVDLTKKKTADKAKLAICPKEIPIVGPSYGDDYTNIAPIYGGLSGYLTSGELGSLGEGANDIVRTAVAELGNRFTDDRTKYNDYNGTQWCSWFVTWVYRKAGFNIPRIGVSKQTLAWFSKNGHSVFQDPALAEPGDIVVWSRGGASGHIGIVAKNDTTNQKITTIEGNNSRNQVAQYTYSYNTIKNLYKGLVGFGRW</sequence>
<name>A0A1V5SDK6_9BACT</name>
<protein>
    <submittedName>
        <fullName evidence="7">CHAP domain protein</fullName>
    </submittedName>
</protein>
<dbReference type="InterPro" id="IPR000064">
    <property type="entry name" value="NLP_P60_dom"/>
</dbReference>
<dbReference type="Pfam" id="PF05257">
    <property type="entry name" value="CHAP"/>
    <property type="match status" value="1"/>
</dbReference>
<evidence type="ECO:0000259" key="6">
    <source>
        <dbReference type="PROSITE" id="PS51935"/>
    </source>
</evidence>
<evidence type="ECO:0000313" key="7">
    <source>
        <dbReference type="EMBL" id="OQA52112.1"/>
    </source>
</evidence>
<dbReference type="InterPro" id="IPR038765">
    <property type="entry name" value="Papain-like_cys_pep_sf"/>
</dbReference>
<proteinExistence type="inferred from homology"/>
<dbReference type="Gene3D" id="3.90.1720.10">
    <property type="entry name" value="endopeptidase domain like (from Nostoc punctiforme)"/>
    <property type="match status" value="1"/>
</dbReference>
<evidence type="ECO:0000256" key="2">
    <source>
        <dbReference type="ARBA" id="ARBA00022670"/>
    </source>
</evidence>
<dbReference type="InterPro" id="IPR007921">
    <property type="entry name" value="CHAP_dom"/>
</dbReference>